<dbReference type="Proteomes" id="UP000005551">
    <property type="component" value="Unassembled WGS sequence"/>
</dbReference>
<dbReference type="PROSITE" id="PS00092">
    <property type="entry name" value="N6_MTASE"/>
    <property type="match status" value="1"/>
</dbReference>
<dbReference type="SUPFAM" id="SSF53335">
    <property type="entry name" value="S-adenosyl-L-methionine-dependent methyltransferases"/>
    <property type="match status" value="1"/>
</dbReference>
<reference evidence="4 5" key="1">
    <citation type="submission" date="2012-05" db="EMBL/GenBank/DDBJ databases">
        <title>Genome sequence of Nitritalea halalkaliphila LW7.</title>
        <authorList>
            <person name="Jangir P.K."/>
            <person name="Singh A."/>
            <person name="Shivaji S."/>
            <person name="Sharma R."/>
        </authorList>
    </citation>
    <scope>NUCLEOTIDE SEQUENCE [LARGE SCALE GENOMIC DNA]</scope>
    <source>
        <strain evidence="4 5">LW7</strain>
    </source>
</reference>
<evidence type="ECO:0000256" key="2">
    <source>
        <dbReference type="ARBA" id="ARBA00022691"/>
    </source>
</evidence>
<accession>I5BZ06</accession>
<dbReference type="Gene3D" id="3.40.50.150">
    <property type="entry name" value="Vaccinia Virus protein VP39"/>
    <property type="match status" value="1"/>
</dbReference>
<dbReference type="OrthoDB" id="5383291at2"/>
<keyword evidence="1 4" id="KW-0489">Methyltransferase</keyword>
<comment type="caution">
    <text evidence="4">The sequence shown here is derived from an EMBL/GenBank/DDBJ whole genome shotgun (WGS) entry which is preliminary data.</text>
</comment>
<dbReference type="EMBL" id="AJYA01000039">
    <property type="protein sequence ID" value="EIM74808.1"/>
    <property type="molecule type" value="Genomic_DNA"/>
</dbReference>
<feature type="domain" description="Methyltransferase small" evidence="3">
    <location>
        <begin position="24"/>
        <end position="104"/>
    </location>
</feature>
<keyword evidence="4" id="KW-0808">Transferase</keyword>
<protein>
    <submittedName>
        <fullName evidence="4">Methyltransferase small</fullName>
    </submittedName>
</protein>
<evidence type="ECO:0000313" key="4">
    <source>
        <dbReference type="EMBL" id="EIM74808.1"/>
    </source>
</evidence>
<sequence>MLGASCPLEALSAGPARSDAAPLRVLDIGTGTGVIALMLAQRLPHAHILGLEPEPDAYQEACENMAASPFAARLSVRMEPLQQHQAAERYDLIVSNPPYFAQHLLGKEAKKNKALHALTLSLEELAKGLSKHLSPHGLAYVILPAAEMAQFREVMRQEGFTLLAVPQPVRPSRQACFAGAWALCARAQCGRKPVLFYSFTPGGATLPDRYFIYQRSGWAVQHRLPPSFTGFFDDILILI</sequence>
<dbReference type="STRING" id="1189621.A3SI_15306"/>
<dbReference type="InterPro" id="IPR007848">
    <property type="entry name" value="Small_mtfrase_dom"/>
</dbReference>
<evidence type="ECO:0000256" key="1">
    <source>
        <dbReference type="ARBA" id="ARBA00022603"/>
    </source>
</evidence>
<name>I5BZ06_9BACT</name>
<evidence type="ECO:0000259" key="3">
    <source>
        <dbReference type="Pfam" id="PF05175"/>
    </source>
</evidence>
<dbReference type="PANTHER" id="PTHR47739">
    <property type="entry name" value="TRNA1(VAL) (ADENINE(37)-N6)-METHYLTRANSFERASE"/>
    <property type="match status" value="1"/>
</dbReference>
<dbReference type="InterPro" id="IPR002052">
    <property type="entry name" value="DNA_methylase_N6_adenine_CS"/>
</dbReference>
<keyword evidence="5" id="KW-1185">Reference proteome</keyword>
<dbReference type="InterPro" id="IPR029063">
    <property type="entry name" value="SAM-dependent_MTases_sf"/>
</dbReference>
<gene>
    <name evidence="4" type="ORF">A3SI_15306</name>
</gene>
<dbReference type="PANTHER" id="PTHR47739:SF1">
    <property type="entry name" value="TRNA1(VAL) (ADENINE(37)-N6)-METHYLTRANSFERASE"/>
    <property type="match status" value="1"/>
</dbReference>
<organism evidence="4 5">
    <name type="scientific">Nitritalea halalkaliphila LW7</name>
    <dbReference type="NCBI Taxonomy" id="1189621"/>
    <lineage>
        <taxon>Bacteria</taxon>
        <taxon>Pseudomonadati</taxon>
        <taxon>Bacteroidota</taxon>
        <taxon>Cytophagia</taxon>
        <taxon>Cytophagales</taxon>
        <taxon>Cyclobacteriaceae</taxon>
        <taxon>Nitritalea</taxon>
    </lineage>
</organism>
<dbReference type="CDD" id="cd02440">
    <property type="entry name" value="AdoMet_MTases"/>
    <property type="match status" value="1"/>
</dbReference>
<dbReference type="GO" id="GO:0008757">
    <property type="term" value="F:S-adenosylmethionine-dependent methyltransferase activity"/>
    <property type="evidence" value="ECO:0007669"/>
    <property type="project" value="UniProtKB-ARBA"/>
</dbReference>
<dbReference type="GO" id="GO:0003676">
    <property type="term" value="F:nucleic acid binding"/>
    <property type="evidence" value="ECO:0007669"/>
    <property type="project" value="InterPro"/>
</dbReference>
<dbReference type="GO" id="GO:0032259">
    <property type="term" value="P:methylation"/>
    <property type="evidence" value="ECO:0007669"/>
    <property type="project" value="UniProtKB-KW"/>
</dbReference>
<dbReference type="InterPro" id="IPR050210">
    <property type="entry name" value="tRNA_Adenine-N(6)_MTase"/>
</dbReference>
<dbReference type="Pfam" id="PF05175">
    <property type="entry name" value="MTS"/>
    <property type="match status" value="1"/>
</dbReference>
<evidence type="ECO:0000313" key="5">
    <source>
        <dbReference type="Proteomes" id="UP000005551"/>
    </source>
</evidence>
<dbReference type="AlphaFoldDB" id="I5BZ06"/>
<keyword evidence="2" id="KW-0949">S-adenosyl-L-methionine</keyword>
<dbReference type="GO" id="GO:0008170">
    <property type="term" value="F:N-methyltransferase activity"/>
    <property type="evidence" value="ECO:0007669"/>
    <property type="project" value="UniProtKB-ARBA"/>
</dbReference>
<proteinExistence type="predicted"/>